<dbReference type="InterPro" id="IPR038883">
    <property type="entry name" value="AN11006-like"/>
</dbReference>
<dbReference type="PANTHER" id="PTHR42085:SF1">
    <property type="entry name" value="F-BOX DOMAIN-CONTAINING PROTEIN"/>
    <property type="match status" value="1"/>
</dbReference>
<dbReference type="Pfam" id="PF24864">
    <property type="entry name" value="DUF7730"/>
    <property type="match status" value="1"/>
</dbReference>
<keyword evidence="3" id="KW-1185">Reference proteome</keyword>
<evidence type="ECO:0000313" key="2">
    <source>
        <dbReference type="EMBL" id="KAK4071818.1"/>
    </source>
</evidence>
<sequence>MAPDDSPNQLMKLPFEVRLMVYDLLVPPKTALYCTGGARHFHWNIRDDDDTERLWGSTRIREEGFRAMLSLGKTSRSMRAECLATLYRHITFHFDDTRKMHRVLSTHDQGIFLKDIRGVHISCDVYTEENIAFVLELSRANPCRLHLCGMGSITDWATQRTRLPSSKTTLERWLLDASRSLNEGSALRCAGSDPELTDLVRRLAGSPAVESAARRCLRSCSLDSGGHNCGDIYSRAPRWHEYCRKRRETSRLKAQGQCTWAERRSWRRSAQRVRMANIGKCR</sequence>
<evidence type="ECO:0000259" key="1">
    <source>
        <dbReference type="Pfam" id="PF24864"/>
    </source>
</evidence>
<accession>A0ABR0BEF7</accession>
<comment type="caution">
    <text evidence="2">The sequence shown here is derived from an EMBL/GenBank/DDBJ whole genome shotgun (WGS) entry which is preliminary data.</text>
</comment>
<evidence type="ECO:0000313" key="3">
    <source>
        <dbReference type="Proteomes" id="UP001287286"/>
    </source>
</evidence>
<gene>
    <name evidence="2" type="ORF">Purlil1_13295</name>
</gene>
<protein>
    <recommendedName>
        <fullName evidence="1">DUF7730 domain-containing protein</fullName>
    </recommendedName>
</protein>
<dbReference type="Proteomes" id="UP001287286">
    <property type="component" value="Unassembled WGS sequence"/>
</dbReference>
<reference evidence="2 3" key="1">
    <citation type="journal article" date="2024" name="Microbiol. Resour. Announc.">
        <title>Genome annotations for the ascomycete fungi Trichoderma harzianum, Trichoderma aggressivum, and Purpureocillium lilacinum.</title>
        <authorList>
            <person name="Beijen E.P.W."/>
            <person name="Ohm R.A."/>
        </authorList>
    </citation>
    <scope>NUCLEOTIDE SEQUENCE [LARGE SCALE GENOMIC DNA]</scope>
    <source>
        <strain evidence="2 3">CBS 150709</strain>
    </source>
</reference>
<feature type="domain" description="DUF7730" evidence="1">
    <location>
        <begin position="10"/>
        <end position="126"/>
    </location>
</feature>
<name>A0ABR0BEF7_PURLI</name>
<dbReference type="PANTHER" id="PTHR42085">
    <property type="entry name" value="F-BOX DOMAIN-CONTAINING PROTEIN"/>
    <property type="match status" value="1"/>
</dbReference>
<dbReference type="InterPro" id="IPR056632">
    <property type="entry name" value="DUF7730"/>
</dbReference>
<dbReference type="EMBL" id="JAWRVI010000195">
    <property type="protein sequence ID" value="KAK4071818.1"/>
    <property type="molecule type" value="Genomic_DNA"/>
</dbReference>
<organism evidence="2 3">
    <name type="scientific">Purpureocillium lilacinum</name>
    <name type="common">Paecilomyces lilacinus</name>
    <dbReference type="NCBI Taxonomy" id="33203"/>
    <lineage>
        <taxon>Eukaryota</taxon>
        <taxon>Fungi</taxon>
        <taxon>Dikarya</taxon>
        <taxon>Ascomycota</taxon>
        <taxon>Pezizomycotina</taxon>
        <taxon>Sordariomycetes</taxon>
        <taxon>Hypocreomycetidae</taxon>
        <taxon>Hypocreales</taxon>
        <taxon>Ophiocordycipitaceae</taxon>
        <taxon>Purpureocillium</taxon>
    </lineage>
</organism>
<proteinExistence type="predicted"/>